<dbReference type="InterPro" id="IPR025501">
    <property type="entry name" value="MinD_FleN"/>
</dbReference>
<evidence type="ECO:0000256" key="3">
    <source>
        <dbReference type="ARBA" id="ARBA00022618"/>
    </source>
</evidence>
<dbReference type="GO" id="GO:0000917">
    <property type="term" value="P:division septum assembly"/>
    <property type="evidence" value="ECO:0007669"/>
    <property type="project" value="UniProtKB-KW"/>
</dbReference>
<evidence type="ECO:0000313" key="12">
    <source>
        <dbReference type="EMBL" id="KRK99410.1"/>
    </source>
</evidence>
<dbReference type="Gene3D" id="3.40.50.300">
    <property type="entry name" value="P-loop containing nucleotide triphosphate hydrolases"/>
    <property type="match status" value="1"/>
</dbReference>
<evidence type="ECO:0000256" key="2">
    <source>
        <dbReference type="ARBA" id="ARBA00016887"/>
    </source>
</evidence>
<dbReference type="PANTHER" id="PTHR43384:SF6">
    <property type="entry name" value="SEPTUM SITE-DETERMINING PROTEIN MIND HOMOLOG, CHLOROPLASTIC"/>
    <property type="match status" value="1"/>
</dbReference>
<evidence type="ECO:0000259" key="11">
    <source>
        <dbReference type="Pfam" id="PF13614"/>
    </source>
</evidence>
<dbReference type="OrthoDB" id="9773088at2"/>
<keyword evidence="13" id="KW-1185">Reference proteome</keyword>
<dbReference type="InterPro" id="IPR050625">
    <property type="entry name" value="ParA/MinD_ATPase"/>
</dbReference>
<proteinExistence type="inferred from homology"/>
<evidence type="ECO:0000256" key="8">
    <source>
        <dbReference type="ARBA" id="ARBA00025436"/>
    </source>
</evidence>
<gene>
    <name evidence="12" type="ORF">FD04_GL002227</name>
</gene>
<accession>A0A0R1M4Y0</accession>
<evidence type="ECO:0000256" key="4">
    <source>
        <dbReference type="ARBA" id="ARBA00022741"/>
    </source>
</evidence>
<sequence>MGKSIVITSGKGGVGKTTSSANIGTALALMGKRVCLVDLDIGLRNLDVVLGLDNRIIYDIVDVVEGRAKLAQALVKDKRFDDLLYLLPAAQNADKTALTQDQAKSIVVELKNEFDYVLIDCPAGIEQGFMNAIAGADTAIIVTTPEISAVRDADRVVGLLEKNPLKEESHLLINRIRSHMMVEGDTMDIDEITHHLGVPLLGIVLDDDAVIATSNRGEPIVLETQNAAGRGYRDIARRLEGETVPLMKLEQPKAGFWTRIGQWFKRG</sequence>
<evidence type="ECO:0000256" key="10">
    <source>
        <dbReference type="PIRSR" id="PIRSR003092-1"/>
    </source>
</evidence>
<comment type="similarity">
    <text evidence="1">Belongs to the ParA family. MinD subfamily.</text>
</comment>
<dbReference type="NCBIfam" id="TIGR01968">
    <property type="entry name" value="minD_bact"/>
    <property type="match status" value="1"/>
</dbReference>
<protein>
    <recommendedName>
        <fullName evidence="2">Septum site-determining protein MinD</fullName>
    </recommendedName>
    <alternativeName>
        <fullName evidence="9">Cell division inhibitor MinD</fullName>
    </alternativeName>
</protein>
<dbReference type="GO" id="GO:0009898">
    <property type="term" value="C:cytoplasmic side of plasma membrane"/>
    <property type="evidence" value="ECO:0007669"/>
    <property type="project" value="TreeGrafter"/>
</dbReference>
<dbReference type="GO" id="GO:0016887">
    <property type="term" value="F:ATP hydrolysis activity"/>
    <property type="evidence" value="ECO:0007669"/>
    <property type="project" value="InterPro"/>
</dbReference>
<keyword evidence="6" id="KW-0717">Septation</keyword>
<dbReference type="InterPro" id="IPR025669">
    <property type="entry name" value="AAA_dom"/>
</dbReference>
<dbReference type="Proteomes" id="UP000051160">
    <property type="component" value="Unassembled WGS sequence"/>
</dbReference>
<dbReference type="RefSeq" id="WP_056946424.1">
    <property type="nucleotide sequence ID" value="NZ_AZEE01000010.1"/>
</dbReference>
<dbReference type="EMBL" id="AZEE01000010">
    <property type="protein sequence ID" value="KRK99410.1"/>
    <property type="molecule type" value="Genomic_DNA"/>
</dbReference>
<comment type="function">
    <text evidence="8">ATPase required for the correct placement of the division site. Cell division inhibitors MinC and MinD act in concert to form an inhibitor capable of blocking formation of the polar Z ring septums. Rapidly oscillates between the poles of the cell to destabilize FtsZ filaments that have formed before they mature into polar Z rings.</text>
</comment>
<dbReference type="CDD" id="cd02036">
    <property type="entry name" value="MinD"/>
    <property type="match status" value="1"/>
</dbReference>
<reference evidence="12 13" key="1">
    <citation type="journal article" date="2015" name="Genome Announc.">
        <title>Expanding the biotechnology potential of lactobacilli through comparative genomics of 213 strains and associated genera.</title>
        <authorList>
            <person name="Sun Z."/>
            <person name="Harris H.M."/>
            <person name="McCann A."/>
            <person name="Guo C."/>
            <person name="Argimon S."/>
            <person name="Zhang W."/>
            <person name="Yang X."/>
            <person name="Jeffery I.B."/>
            <person name="Cooney J.C."/>
            <person name="Kagawa T.F."/>
            <person name="Liu W."/>
            <person name="Song Y."/>
            <person name="Salvetti E."/>
            <person name="Wrobel A."/>
            <person name="Rasinkangas P."/>
            <person name="Parkhill J."/>
            <person name="Rea M.C."/>
            <person name="O'Sullivan O."/>
            <person name="Ritari J."/>
            <person name="Douillard F.P."/>
            <person name="Paul Ross R."/>
            <person name="Yang R."/>
            <person name="Briner A.E."/>
            <person name="Felis G.E."/>
            <person name="de Vos W.M."/>
            <person name="Barrangou R."/>
            <person name="Klaenhammer T.R."/>
            <person name="Caufield P.W."/>
            <person name="Cui Y."/>
            <person name="Zhang H."/>
            <person name="O'Toole P.W."/>
        </authorList>
    </citation>
    <scope>NUCLEOTIDE SEQUENCE [LARGE SCALE GENOMIC DNA]</scope>
    <source>
        <strain evidence="12 13">DSM 19909</strain>
    </source>
</reference>
<keyword evidence="5 10" id="KW-0067">ATP-binding</keyword>
<dbReference type="GO" id="GO:0005829">
    <property type="term" value="C:cytosol"/>
    <property type="evidence" value="ECO:0007669"/>
    <property type="project" value="TreeGrafter"/>
</dbReference>
<keyword evidence="7" id="KW-0131">Cell cycle</keyword>
<dbReference type="PATRIC" id="fig|1423776.4.peg.2257"/>
<dbReference type="InterPro" id="IPR010223">
    <property type="entry name" value="MinD"/>
</dbReference>
<dbReference type="STRING" id="1423776.FD04_GL002227"/>
<feature type="domain" description="AAA" evidence="11">
    <location>
        <begin position="3"/>
        <end position="157"/>
    </location>
</feature>
<dbReference type="Pfam" id="PF13614">
    <property type="entry name" value="AAA_31"/>
    <property type="match status" value="1"/>
</dbReference>
<dbReference type="PANTHER" id="PTHR43384">
    <property type="entry name" value="SEPTUM SITE-DETERMINING PROTEIN MIND HOMOLOG, CHLOROPLASTIC-RELATED"/>
    <property type="match status" value="1"/>
</dbReference>
<dbReference type="PIRSF" id="PIRSF003092">
    <property type="entry name" value="MinD"/>
    <property type="match status" value="1"/>
</dbReference>
<evidence type="ECO:0000256" key="9">
    <source>
        <dbReference type="ARBA" id="ARBA00032845"/>
    </source>
</evidence>
<evidence type="ECO:0000256" key="6">
    <source>
        <dbReference type="ARBA" id="ARBA00023210"/>
    </source>
</evidence>
<dbReference type="FunFam" id="3.40.50.300:FF:000068">
    <property type="entry name" value="Site-determining protein"/>
    <property type="match status" value="1"/>
</dbReference>
<keyword evidence="4 10" id="KW-0547">Nucleotide-binding</keyword>
<dbReference type="GO" id="GO:0005524">
    <property type="term" value="F:ATP binding"/>
    <property type="evidence" value="ECO:0007669"/>
    <property type="project" value="UniProtKB-KW"/>
</dbReference>
<keyword evidence="3" id="KW-0132">Cell division</keyword>
<evidence type="ECO:0000256" key="7">
    <source>
        <dbReference type="ARBA" id="ARBA00023306"/>
    </source>
</evidence>
<dbReference type="InterPro" id="IPR027417">
    <property type="entry name" value="P-loop_NTPase"/>
</dbReference>
<dbReference type="GO" id="GO:0051782">
    <property type="term" value="P:negative regulation of cell division"/>
    <property type="evidence" value="ECO:0007669"/>
    <property type="project" value="TreeGrafter"/>
</dbReference>
<dbReference type="SUPFAM" id="SSF52540">
    <property type="entry name" value="P-loop containing nucleoside triphosphate hydrolases"/>
    <property type="match status" value="1"/>
</dbReference>
<dbReference type="AlphaFoldDB" id="A0A0R1M4Y0"/>
<comment type="caution">
    <text evidence="12">The sequence shown here is derived from an EMBL/GenBank/DDBJ whole genome shotgun (WGS) entry which is preliminary data.</text>
</comment>
<evidence type="ECO:0000313" key="13">
    <source>
        <dbReference type="Proteomes" id="UP000051160"/>
    </source>
</evidence>
<evidence type="ECO:0000256" key="5">
    <source>
        <dbReference type="ARBA" id="ARBA00022840"/>
    </source>
</evidence>
<organism evidence="12 13">
    <name type="scientific">Secundilactobacillus odoratitofui DSM 19909 = JCM 15043</name>
    <dbReference type="NCBI Taxonomy" id="1423776"/>
    <lineage>
        <taxon>Bacteria</taxon>
        <taxon>Bacillati</taxon>
        <taxon>Bacillota</taxon>
        <taxon>Bacilli</taxon>
        <taxon>Lactobacillales</taxon>
        <taxon>Lactobacillaceae</taxon>
        <taxon>Secundilactobacillus</taxon>
    </lineage>
</organism>
<feature type="binding site" evidence="10">
    <location>
        <begin position="11"/>
        <end position="18"/>
    </location>
    <ligand>
        <name>ATP</name>
        <dbReference type="ChEBI" id="CHEBI:30616"/>
    </ligand>
</feature>
<name>A0A0R1M4Y0_9LACO</name>
<evidence type="ECO:0000256" key="1">
    <source>
        <dbReference type="ARBA" id="ARBA00010257"/>
    </source>
</evidence>